<dbReference type="EMBL" id="JBEHZE010000001">
    <property type="protein sequence ID" value="MEX6633814.1"/>
    <property type="molecule type" value="Genomic_DNA"/>
</dbReference>
<dbReference type="RefSeq" id="WP_369313817.1">
    <property type="nucleotide sequence ID" value="NZ_JBEHZE010000001.1"/>
</dbReference>
<keyword evidence="1" id="KW-0812">Transmembrane</keyword>
<feature type="transmembrane region" description="Helical" evidence="1">
    <location>
        <begin position="6"/>
        <end position="25"/>
    </location>
</feature>
<reference evidence="2 3" key="1">
    <citation type="submission" date="2024-05" db="EMBL/GenBank/DDBJ databases">
        <title>Three bacterial strains, DH-69, EH-24, and ECK-19 isolated from coastal sediments.</title>
        <authorList>
            <person name="Ye Y.-Q."/>
            <person name="Du Z.-J."/>
        </authorList>
    </citation>
    <scope>NUCLEOTIDE SEQUENCE [LARGE SCALE GENOMIC DNA]</scope>
    <source>
        <strain evidence="2 3">ECK-19</strain>
    </source>
</reference>
<keyword evidence="1" id="KW-0472">Membrane</keyword>
<protein>
    <recommendedName>
        <fullName evidence="4">PRC-barrel protein</fullName>
    </recommendedName>
</protein>
<keyword evidence="3" id="KW-1185">Reference proteome</keyword>
<gene>
    <name evidence="2" type="ORF">ABFZ84_09675</name>
</gene>
<sequence length="87" mass="9591">MPQTPVDLIQWAATFTGIAAATLVAAHISTRVTGIAFIVFTVSSVLWVAFSFAENENGLLLQNVVLTVINLIGIYRYLLRDQRPSER</sequence>
<organism evidence="2 3">
    <name type="scientific">Hyphococcus lacteus</name>
    <dbReference type="NCBI Taxonomy" id="3143536"/>
    <lineage>
        <taxon>Bacteria</taxon>
        <taxon>Pseudomonadati</taxon>
        <taxon>Pseudomonadota</taxon>
        <taxon>Alphaproteobacteria</taxon>
        <taxon>Parvularculales</taxon>
        <taxon>Parvularculaceae</taxon>
        <taxon>Hyphococcus</taxon>
    </lineage>
</organism>
<comment type="caution">
    <text evidence="2">The sequence shown here is derived from an EMBL/GenBank/DDBJ whole genome shotgun (WGS) entry which is preliminary data.</text>
</comment>
<evidence type="ECO:0008006" key="4">
    <source>
        <dbReference type="Google" id="ProtNLM"/>
    </source>
</evidence>
<feature type="transmembrane region" description="Helical" evidence="1">
    <location>
        <begin position="32"/>
        <end position="53"/>
    </location>
</feature>
<accession>A0ABV3Z4T9</accession>
<keyword evidence="1" id="KW-1133">Transmembrane helix</keyword>
<proteinExistence type="predicted"/>
<evidence type="ECO:0000313" key="2">
    <source>
        <dbReference type="EMBL" id="MEX6633814.1"/>
    </source>
</evidence>
<name>A0ABV3Z4T9_9PROT</name>
<feature type="transmembrane region" description="Helical" evidence="1">
    <location>
        <begin position="59"/>
        <end position="79"/>
    </location>
</feature>
<evidence type="ECO:0000256" key="1">
    <source>
        <dbReference type="SAM" id="Phobius"/>
    </source>
</evidence>
<evidence type="ECO:0000313" key="3">
    <source>
        <dbReference type="Proteomes" id="UP001560685"/>
    </source>
</evidence>
<dbReference type="Proteomes" id="UP001560685">
    <property type="component" value="Unassembled WGS sequence"/>
</dbReference>